<feature type="compositionally biased region" description="Basic and acidic residues" evidence="7">
    <location>
        <begin position="421"/>
        <end position="433"/>
    </location>
</feature>
<dbReference type="InterPro" id="IPR036412">
    <property type="entry name" value="HAD-like_sf"/>
</dbReference>
<organism evidence="9 10">
    <name type="scientific">Elliptochloris bilobata</name>
    <dbReference type="NCBI Taxonomy" id="381761"/>
    <lineage>
        <taxon>Eukaryota</taxon>
        <taxon>Viridiplantae</taxon>
        <taxon>Chlorophyta</taxon>
        <taxon>core chlorophytes</taxon>
        <taxon>Trebouxiophyceae</taxon>
        <taxon>Trebouxiophyceae incertae sedis</taxon>
        <taxon>Elliptochloris clade</taxon>
        <taxon>Elliptochloris</taxon>
    </lineage>
</organism>
<evidence type="ECO:0000256" key="5">
    <source>
        <dbReference type="ARBA" id="ARBA00022840"/>
    </source>
</evidence>
<dbReference type="GO" id="GO:0005524">
    <property type="term" value="F:ATP binding"/>
    <property type="evidence" value="ECO:0007669"/>
    <property type="project" value="UniProtKB-UniRule"/>
</dbReference>
<sequence length="1275" mass="130925">MEAWERTAGPSGTWDVAPAGVAAAPNMFPALLRLLGAPEPAAGGAAAVPGNTQPPPSGPLLRAASADAEAGSPPARALAAPSPSGGAGAGAAINGTAPLQALTPATPAATPAPTTHAPAPAADGTGAPAPAPGEAAAAAAPAPDATGLGLGLNTLPAGADAAGGFRAAVVELLVSGQDLYPFNTSRQALVVSAVNDAIGSVPHSLDVSSIGFVANVTGTNPGGDLALVSVDIAPGLSGHTPQALLPPGGGGAGGASPAPAPSGEVRVLGRRLLAPAASIAGGLVDISQKAINYTVGGSQHVAVNLTLAAASGDLSNATAALREFVTSSGLAQHLNSSGLAVEKVEVVLINYVTPAAAMASPAGGPGPSLALPDGYGASAAPAGPRGASPGVIGGAIAGAVAGTASVLALAYYLSIRKHHTSTRDADPEGKYDTSTDGSAKPGANGFHEGGWAPGKKGGGGDGPSGDLSQPSEAGDTPHSLMATATSQGSLSRIDAMRFWMVHMDELHMQKQIGEGSFGKVYLAKWKETTVAVKVLTSTAGNDDEDFPIGLPNPLLQALTKEAGMMAAMRHPNIVLYLGVCSDPPCVVTEYCARGSLNDVFKRALLNPLYAAHLDWCKRLSMALDAAKGMNYLHTSDPPVIHRDLKSPNLLVDKHWRVKVCDFNLSRVMEESAVLSSMAATNPRWLAPEILGGRGYTFSSDIYSFGIILWEFLTWRVPWWDCGPWQVVAMVTESHQRPDISNRELWATLPFEGIQEYLDLMQTCWAQEATRRPTFGEIIPMLRKLLADETRRQARRDGAGASAAPAPADVGPRALAPSASAGGSGELAGARGAQGWVVAGGSEELAGARGAQGSGDLAAAATDGLAPGRGPGSGDLALLAGISGVRFQLAESSSEIDADELAHSRLSAHRRAGSSGGGAGEAAANGAKHRIMASYGIVFDIDGVILRGKDVIPGAVEAVQKIQAAGIPFCFVTNNGMESEAQRAQRLSASLGMTVPAANMVLNHSGLQEEVAELGDKLVLVTGYSHTDPAVILRGYGFKRVHTLAEFAACLPQLVPGPHERYPPCADVPEWAREQVAAVMIIETPVDWHQDLQIITDLVRTGGDVLGGRQAVAAAAKEPQAVRVYHCNFDFYYMDAYALPRFGPGAFLQLLEMLYARASGRELEVLRHGKPNPPAYACAAHKLARQLCAGAGAPQQLQHIYAIGDNPASDVRGANAAGGPWRSVLVRTGVFHGTGNDASEPAHHVADDVHQAVDLILKVEAERAHEESRSKQLVAA</sequence>
<dbReference type="InterPro" id="IPR008271">
    <property type="entry name" value="Ser/Thr_kinase_AS"/>
</dbReference>
<dbReference type="InterPro" id="IPR006357">
    <property type="entry name" value="HAD-SF_hydro_IIA"/>
</dbReference>
<feature type="domain" description="Protein kinase" evidence="8">
    <location>
        <begin position="506"/>
        <end position="785"/>
    </location>
</feature>
<keyword evidence="4" id="KW-0418">Kinase</keyword>
<keyword evidence="5 6" id="KW-0067">ATP-binding</keyword>
<feature type="region of interest" description="Disordered" evidence="7">
    <location>
        <begin position="792"/>
        <end position="826"/>
    </location>
</feature>
<dbReference type="InterPro" id="IPR051681">
    <property type="entry name" value="Ser/Thr_Kinases-Pseudokinases"/>
</dbReference>
<evidence type="ECO:0000256" key="2">
    <source>
        <dbReference type="ARBA" id="ARBA00022679"/>
    </source>
</evidence>
<dbReference type="AlphaFoldDB" id="A0AAW1RJC2"/>
<dbReference type="SUPFAM" id="SSF56112">
    <property type="entry name" value="Protein kinase-like (PK-like)"/>
    <property type="match status" value="1"/>
</dbReference>
<dbReference type="NCBIfam" id="TIGR01456">
    <property type="entry name" value="CECR5"/>
    <property type="match status" value="1"/>
</dbReference>
<protein>
    <recommendedName>
        <fullName evidence="8">Protein kinase domain-containing protein</fullName>
    </recommendedName>
</protein>
<gene>
    <name evidence="9" type="ORF">WJX81_005671</name>
</gene>
<proteinExistence type="predicted"/>
<name>A0AAW1RJC2_9CHLO</name>
<dbReference type="Pfam" id="PF13344">
    <property type="entry name" value="Hydrolase_6"/>
    <property type="match status" value="1"/>
</dbReference>
<dbReference type="SUPFAM" id="SSF56784">
    <property type="entry name" value="HAD-like"/>
    <property type="match status" value="1"/>
</dbReference>
<dbReference type="InterPro" id="IPR011009">
    <property type="entry name" value="Kinase-like_dom_sf"/>
</dbReference>
<feature type="region of interest" description="Disordered" evidence="7">
    <location>
        <begin position="421"/>
        <end position="487"/>
    </location>
</feature>
<feature type="region of interest" description="Disordered" evidence="7">
    <location>
        <begin position="239"/>
        <end position="261"/>
    </location>
</feature>
<feature type="binding site" evidence="6">
    <location>
        <position position="533"/>
    </location>
    <ligand>
        <name>ATP</name>
        <dbReference type="ChEBI" id="CHEBI:30616"/>
    </ligand>
</feature>
<feature type="compositionally biased region" description="Low complexity" evidence="7">
    <location>
        <begin position="798"/>
        <end position="826"/>
    </location>
</feature>
<dbReference type="NCBIfam" id="TIGR01460">
    <property type="entry name" value="HAD-SF-IIA"/>
    <property type="match status" value="1"/>
</dbReference>
<dbReference type="InterPro" id="IPR001245">
    <property type="entry name" value="Ser-Thr/Tyr_kinase_cat_dom"/>
</dbReference>
<evidence type="ECO:0000313" key="10">
    <source>
        <dbReference type="Proteomes" id="UP001445335"/>
    </source>
</evidence>
<dbReference type="Gene3D" id="1.10.510.10">
    <property type="entry name" value="Transferase(Phosphotransferase) domain 1"/>
    <property type="match status" value="1"/>
</dbReference>
<feature type="compositionally biased region" description="Low complexity" evidence="7">
    <location>
        <begin position="68"/>
        <end position="140"/>
    </location>
</feature>
<dbReference type="PANTHER" id="PTHR44329:SF298">
    <property type="entry name" value="MIXED LINEAGE KINASE DOMAIN-LIKE PROTEIN"/>
    <property type="match status" value="1"/>
</dbReference>
<evidence type="ECO:0000256" key="3">
    <source>
        <dbReference type="ARBA" id="ARBA00022741"/>
    </source>
</evidence>
<dbReference type="Proteomes" id="UP001445335">
    <property type="component" value="Unassembled WGS sequence"/>
</dbReference>
<reference evidence="9 10" key="1">
    <citation type="journal article" date="2024" name="Nat. Commun.">
        <title>Phylogenomics reveals the evolutionary origins of lichenization in chlorophyte algae.</title>
        <authorList>
            <person name="Puginier C."/>
            <person name="Libourel C."/>
            <person name="Otte J."/>
            <person name="Skaloud P."/>
            <person name="Haon M."/>
            <person name="Grisel S."/>
            <person name="Petersen M."/>
            <person name="Berrin J.G."/>
            <person name="Delaux P.M."/>
            <person name="Dal Grande F."/>
            <person name="Keller J."/>
        </authorList>
    </citation>
    <scope>NUCLEOTIDE SEQUENCE [LARGE SCALE GENOMIC DNA]</scope>
    <source>
        <strain evidence="9 10">SAG 245.80</strain>
    </source>
</reference>
<evidence type="ECO:0000256" key="7">
    <source>
        <dbReference type="SAM" id="MobiDB-lite"/>
    </source>
</evidence>
<dbReference type="CDD" id="cd13999">
    <property type="entry name" value="STKc_MAP3K-like"/>
    <property type="match status" value="1"/>
</dbReference>
<keyword evidence="3 6" id="KW-0547">Nucleotide-binding</keyword>
<dbReference type="GO" id="GO:0004674">
    <property type="term" value="F:protein serine/threonine kinase activity"/>
    <property type="evidence" value="ECO:0007669"/>
    <property type="project" value="UniProtKB-KW"/>
</dbReference>
<dbReference type="SMART" id="SM00220">
    <property type="entry name" value="S_TKc"/>
    <property type="match status" value="1"/>
</dbReference>
<dbReference type="InterPro" id="IPR000719">
    <property type="entry name" value="Prot_kinase_dom"/>
</dbReference>
<dbReference type="InterPro" id="IPR006353">
    <property type="entry name" value="HAD-SF_hydro_IIA_CECR5"/>
</dbReference>
<comment type="caution">
    <text evidence="9">The sequence shown here is derived from an EMBL/GenBank/DDBJ whole genome shotgun (WGS) entry which is preliminary data.</text>
</comment>
<dbReference type="PANTHER" id="PTHR44329">
    <property type="entry name" value="SERINE/THREONINE-PROTEIN KINASE TNNI3K-RELATED"/>
    <property type="match status" value="1"/>
</dbReference>
<dbReference type="Pfam" id="PF07714">
    <property type="entry name" value="PK_Tyr_Ser-Thr"/>
    <property type="match status" value="1"/>
</dbReference>
<accession>A0AAW1RJC2</accession>
<feature type="region of interest" description="Disordered" evidence="7">
    <location>
        <begin position="42"/>
        <end position="140"/>
    </location>
</feature>
<dbReference type="InterPro" id="IPR017441">
    <property type="entry name" value="Protein_kinase_ATP_BS"/>
</dbReference>
<dbReference type="EMBL" id="JALJOU010000035">
    <property type="protein sequence ID" value="KAK9833555.1"/>
    <property type="molecule type" value="Genomic_DNA"/>
</dbReference>
<evidence type="ECO:0000259" key="8">
    <source>
        <dbReference type="PROSITE" id="PS50011"/>
    </source>
</evidence>
<dbReference type="PROSITE" id="PS00107">
    <property type="entry name" value="PROTEIN_KINASE_ATP"/>
    <property type="match status" value="1"/>
</dbReference>
<feature type="compositionally biased region" description="Gly residues" evidence="7">
    <location>
        <begin position="447"/>
        <end position="463"/>
    </location>
</feature>
<evidence type="ECO:0000256" key="4">
    <source>
        <dbReference type="ARBA" id="ARBA00022777"/>
    </source>
</evidence>
<dbReference type="InterPro" id="IPR023214">
    <property type="entry name" value="HAD_sf"/>
</dbReference>
<keyword evidence="10" id="KW-1185">Reference proteome</keyword>
<dbReference type="Gene3D" id="3.40.50.1000">
    <property type="entry name" value="HAD superfamily/HAD-like"/>
    <property type="match status" value="2"/>
</dbReference>
<keyword evidence="1" id="KW-0723">Serine/threonine-protein kinase</keyword>
<dbReference type="Pfam" id="PF13242">
    <property type="entry name" value="Hydrolase_like"/>
    <property type="match status" value="1"/>
</dbReference>
<dbReference type="PROSITE" id="PS00108">
    <property type="entry name" value="PROTEIN_KINASE_ST"/>
    <property type="match status" value="1"/>
</dbReference>
<evidence type="ECO:0000256" key="6">
    <source>
        <dbReference type="PROSITE-ProRule" id="PRU10141"/>
    </source>
</evidence>
<keyword evidence="2" id="KW-0808">Transferase</keyword>
<dbReference type="PROSITE" id="PS50011">
    <property type="entry name" value="PROTEIN_KINASE_DOM"/>
    <property type="match status" value="1"/>
</dbReference>
<evidence type="ECO:0000313" key="9">
    <source>
        <dbReference type="EMBL" id="KAK9833555.1"/>
    </source>
</evidence>
<evidence type="ECO:0000256" key="1">
    <source>
        <dbReference type="ARBA" id="ARBA00022527"/>
    </source>
</evidence>